<reference evidence="4 13" key="10">
    <citation type="submission" date="2023-11" db="EMBL/GenBank/DDBJ databases">
        <title>Detection of rare carbapenemases in Enterobacterales - comparison of two colorimetric and two CIM-based carbapenemase assays.</title>
        <authorList>
            <person name="Schaffarczyk L."/>
            <person name="Noster J."/>
            <person name="Stelzer Y."/>
            <person name="Sattler J."/>
            <person name="Gatermann S."/>
            <person name="Hamprecht A."/>
        </authorList>
    </citation>
    <scope>NUCLEOTIDE SEQUENCE [LARGE SCALE GENOMIC DNA]</scope>
    <source>
        <strain evidence="4 13">CIM-Carb-136</strain>
    </source>
</reference>
<dbReference type="Proteomes" id="UP001234811">
    <property type="component" value="Unassembled WGS sequence"/>
</dbReference>
<reference evidence="11" key="6">
    <citation type="submission" date="2018-06" db="EMBL/GenBank/DDBJ databases">
        <title>Serratia marcescens genome sequencing and assembly.</title>
        <authorList>
            <person name="Martins R.C."/>
            <person name="Perdigao-Neto L.V."/>
            <person name="Costa S.F."/>
            <person name="Levin A.S.S."/>
        </authorList>
    </citation>
    <scope>NUCLEOTIDE SEQUENCE [LARGE SCALE GENOMIC DNA]</scope>
    <source>
        <strain evidence="11">1283</strain>
    </source>
</reference>
<dbReference type="EMBL" id="QJQB01000181">
    <property type="protein sequence ID" value="PYA70280.1"/>
    <property type="molecule type" value="Genomic_DNA"/>
</dbReference>
<keyword evidence="11" id="KW-1185">Reference proteome</keyword>
<evidence type="ECO:0000313" key="3">
    <source>
        <dbReference type="EMBL" id="MDQ9558613.1"/>
    </source>
</evidence>
<evidence type="ECO:0000313" key="13">
    <source>
        <dbReference type="Proteomes" id="UP001275057"/>
    </source>
</evidence>
<dbReference type="Proteomes" id="UP000247823">
    <property type="component" value="Unassembled WGS sequence"/>
</dbReference>
<reference evidence="7 11" key="7">
    <citation type="submission" date="2018-06" db="EMBL/GenBank/DDBJ databases">
        <title>Serratia marcescens genome sequencing and assembly.</title>
        <authorList>
            <person name="Martins R.C.R."/>
            <person name="Perdigao-Neto L.V."/>
            <person name="Costa S.F."/>
            <person name="Levin A.S.S."/>
        </authorList>
    </citation>
    <scope>NUCLEOTIDE SEQUENCE [LARGE SCALE GENOMIC DNA]</scope>
    <source>
        <strain evidence="7 11">1283</strain>
    </source>
</reference>
<dbReference type="Proteomes" id="UP000245399">
    <property type="component" value="Chromosome"/>
</dbReference>
<dbReference type="InterPro" id="IPR016865">
    <property type="entry name" value="RclC"/>
</dbReference>
<dbReference type="GO" id="GO:1901530">
    <property type="term" value="P:response to hypochlorite"/>
    <property type="evidence" value="ECO:0007669"/>
    <property type="project" value="TreeGrafter"/>
</dbReference>
<evidence type="ECO:0000313" key="5">
    <source>
        <dbReference type="EMBL" id="OCO81822.1"/>
    </source>
</evidence>
<reference evidence="8" key="3">
    <citation type="submission" date="2017-12" db="EMBL/GenBank/DDBJ databases">
        <title>FDA dAtabase for Regulatory Grade micrObial Sequences (FDA-ARGOS): Supporting development and validation of Infectious Disease Dx tests.</title>
        <authorList>
            <person name="Campos J."/>
            <person name="Goldberg B."/>
            <person name="Tallon L."/>
            <person name="Sadzewicz L."/>
            <person name="Sengamalay N."/>
            <person name="Ott S."/>
            <person name="Godinez A."/>
            <person name="Nagaraj S."/>
            <person name="Vavikolanu K."/>
            <person name="Vyas G."/>
            <person name="Nadendla S."/>
            <person name="Aluvathingal J."/>
            <person name="Geyer C."/>
            <person name="Nandy P."/>
            <person name="Hobson J."/>
            <person name="Sichtig H."/>
        </authorList>
    </citation>
    <scope>NUCLEOTIDE SEQUENCE [LARGE SCALE GENOMIC DNA]</scope>
    <source>
        <strain evidence="8">FDAARGOS_79</strain>
    </source>
</reference>
<dbReference type="PIRSF" id="PIRSF028065">
    <property type="entry name" value="UCP028065"/>
    <property type="match status" value="1"/>
</dbReference>
<name>A0A177IRA4_SERMA</name>
<reference evidence="9" key="1">
    <citation type="submission" date="2016-04" db="EMBL/GenBank/DDBJ databases">
        <authorList>
            <person name="Osei Sekyere J."/>
            <person name="Sivertsen A."/>
            <person name="Pedersen A.T."/>
            <person name="Sundsfjord A."/>
        </authorList>
    </citation>
    <scope>NUCLEOTIDE SEQUENCE [LARGE SCALE GENOMIC DNA]</scope>
    <source>
        <strain evidence="9">945174350</strain>
    </source>
</reference>
<reference evidence="7" key="8">
    <citation type="submission" date="2018-06" db="EMBL/GenBank/DDBJ databases">
        <authorList>
            <person name="Martins R.C."/>
            <person name="Perdigao-Neto L.V."/>
            <person name="Costa S.F."/>
            <person name="Levin A.S.S."/>
        </authorList>
    </citation>
    <scope>NUCLEOTIDE SEQUENCE</scope>
    <source>
        <strain evidence="7">1283</strain>
    </source>
</reference>
<dbReference type="RefSeq" id="WP_033637683.1">
    <property type="nucleotide sequence ID" value="NZ_ABEXNO020000024.1"/>
</dbReference>
<dbReference type="EMBL" id="JAVIPQ010000412">
    <property type="protein sequence ID" value="MDQ9558613.1"/>
    <property type="molecule type" value="Genomic_DNA"/>
</dbReference>
<sequence>MMLATWLRRFQRSNGDVIFMRAALVVIFAAFGYAKWFDYEAQGLVPLIGNSPLLSWMHQAFGIRGASYALGVAEWSFGLLLLAGFWSRRLGLLGAIGSTVTYLTTLTLIFSTPGAWEPSAGGFPAMAGATSFLIKDLVLLAGSLVLLKADLPAEQA</sequence>
<proteinExistence type="predicted"/>
<dbReference type="GeneID" id="301145137"/>
<feature type="transmembrane region" description="Helical" evidence="1">
    <location>
        <begin position="18"/>
        <end position="36"/>
    </location>
</feature>
<evidence type="ECO:0000313" key="10">
    <source>
        <dbReference type="Proteomes" id="UP000245399"/>
    </source>
</evidence>
<dbReference type="Proteomes" id="UP001275057">
    <property type="component" value="Unassembled WGS sequence"/>
</dbReference>
<dbReference type="PANTHER" id="PTHR40106:SF1">
    <property type="entry name" value="INNER MEMBRANE PROTEIN RCLC"/>
    <property type="match status" value="1"/>
</dbReference>
<dbReference type="AlphaFoldDB" id="A0A177IRA4"/>
<dbReference type="GO" id="GO:0005886">
    <property type="term" value="C:plasma membrane"/>
    <property type="evidence" value="ECO:0007669"/>
    <property type="project" value="TreeGrafter"/>
</dbReference>
<feature type="transmembrane region" description="Helical" evidence="1">
    <location>
        <begin position="123"/>
        <end position="147"/>
    </location>
</feature>
<dbReference type="InterPro" id="IPR007339">
    <property type="entry name" value="RclC-like"/>
</dbReference>
<reference evidence="6" key="4">
    <citation type="submission" date="2017-12" db="EMBL/GenBank/DDBJ databases">
        <title>FDA dAtabase for Regulatory Grade micrObial Sequences (FDA-ARGOS): Supporting development and validation of Infectious Disease Dx tests.</title>
        <authorList>
            <person name="Campos J."/>
            <person name="Goldberg B."/>
            <person name="Tallon L.J."/>
            <person name="Sadzewicz L."/>
            <person name="Sengamalay N."/>
            <person name="Ott S."/>
            <person name="Godinez A."/>
            <person name="Nagaraj S."/>
            <person name="Vavikolanu K."/>
            <person name="Vyas G."/>
            <person name="Nadendla S."/>
            <person name="Aluvathingal J."/>
            <person name="Geyer C."/>
            <person name="Nandy P."/>
            <person name="Hobson J."/>
            <person name="Sichtig H."/>
        </authorList>
    </citation>
    <scope>NUCLEOTIDE SEQUENCE</scope>
    <source>
        <strain evidence="6">FDAARGOS_79</strain>
    </source>
</reference>
<keyword evidence="1" id="KW-0812">Transmembrane</keyword>
<evidence type="ECO:0000313" key="8">
    <source>
        <dbReference type="Proteomes" id="UP000030378"/>
    </source>
</evidence>
<dbReference type="Proteomes" id="UP000050489">
    <property type="component" value="Unassembled WGS sequence"/>
</dbReference>
<dbReference type="Proteomes" id="UP000030378">
    <property type="component" value="Unassembled WGS sequence"/>
</dbReference>
<organism evidence="6 8">
    <name type="scientific">Serratia marcescens</name>
    <dbReference type="NCBI Taxonomy" id="615"/>
    <lineage>
        <taxon>Bacteria</taxon>
        <taxon>Pseudomonadati</taxon>
        <taxon>Pseudomonadota</taxon>
        <taxon>Gammaproteobacteria</taxon>
        <taxon>Enterobacterales</taxon>
        <taxon>Yersiniaceae</taxon>
        <taxon>Serratia</taxon>
    </lineage>
</organism>
<dbReference type="Pfam" id="PF04224">
    <property type="entry name" value="DUF417"/>
    <property type="match status" value="1"/>
</dbReference>
<evidence type="ECO:0000313" key="7">
    <source>
        <dbReference type="EMBL" id="PYA70280.1"/>
    </source>
</evidence>
<evidence type="ECO:0000313" key="6">
    <source>
        <dbReference type="EMBL" id="PNO71914.1"/>
    </source>
</evidence>
<feature type="transmembrane region" description="Helical" evidence="1">
    <location>
        <begin position="56"/>
        <end position="83"/>
    </location>
</feature>
<dbReference type="EMBL" id="LJEX02000118">
    <property type="protein sequence ID" value="OCO81822.1"/>
    <property type="molecule type" value="Genomic_DNA"/>
</dbReference>
<accession>A0A177IRA4</accession>
<keyword evidence="1" id="KW-0472">Membrane</keyword>
<reference evidence="2 10" key="5">
    <citation type="submission" date="2018-05" db="EMBL/GenBank/DDBJ databases">
        <title>Klebsiella quasipneumonaiae provides a window into carbapenemase gene transfer, plasmid rearrangements and nosocomial acquisition from the hospital environment.</title>
        <authorList>
            <person name="Mathers A.J."/>
            <person name="Vegesana K."/>
            <person name="Stoesser N."/>
            <person name="Crook D."/>
            <person name="Vaughan A."/>
            <person name="Barry K."/>
            <person name="Parikh H."/>
            <person name="Sebra R."/>
            <person name="Kotay S."/>
            <person name="Walker A.S."/>
            <person name="Sheppard A.E."/>
        </authorList>
    </citation>
    <scope>NUCLEOTIDE SEQUENCE [LARGE SCALE GENOMIC DNA]</scope>
    <source>
        <strain evidence="2 10">CAV1761</strain>
    </source>
</reference>
<gene>
    <name evidence="5" type="ORF">AN695_0222560</name>
    <name evidence="2" type="ORF">DKC05_07155</name>
    <name evidence="7" type="ORF">DMW51_08220</name>
    <name evidence="6" type="ORF">MC70_000125</name>
    <name evidence="3" type="ORF">RF091_24295</name>
    <name evidence="4" type="ORF">SJ435_11130</name>
</gene>
<evidence type="ECO:0000256" key="1">
    <source>
        <dbReference type="SAM" id="Phobius"/>
    </source>
</evidence>
<evidence type="ECO:0000313" key="2">
    <source>
        <dbReference type="EMBL" id="AWL67464.1"/>
    </source>
</evidence>
<evidence type="ECO:0000313" key="12">
    <source>
        <dbReference type="Proteomes" id="UP001234811"/>
    </source>
</evidence>
<dbReference type="EMBL" id="JTBC02000001">
    <property type="protein sequence ID" value="PNO71914.1"/>
    <property type="molecule type" value="Genomic_DNA"/>
</dbReference>
<reference evidence="5" key="2">
    <citation type="journal article" date="2017" name="PLoS ONE">
        <title>Genomic and phenotypic characterisation of fluoroquinolone resistance mechanisms in Enterobacteriaceae in Durban, South Africa.</title>
        <authorList>
            <person name="Osei Sekyere J."/>
            <person name="Amoako D.G."/>
        </authorList>
    </citation>
    <scope>NUCLEOTIDE SEQUENCE</scope>
    <source>
        <strain evidence="5">945174350</strain>
    </source>
</reference>
<dbReference type="EMBL" id="CP029449">
    <property type="protein sequence ID" value="AWL67464.1"/>
    <property type="molecule type" value="Genomic_DNA"/>
</dbReference>
<evidence type="ECO:0000313" key="9">
    <source>
        <dbReference type="Proteomes" id="UP000050489"/>
    </source>
</evidence>
<dbReference type="PANTHER" id="PTHR40106">
    <property type="entry name" value="INNER MEMBRANE PROTEIN RCLC"/>
    <property type="match status" value="1"/>
</dbReference>
<reference evidence="3 12" key="9">
    <citation type="submission" date="2023-07" db="EMBL/GenBank/DDBJ databases">
        <title>Pathogens genome sequencing project 196.</title>
        <authorList>
            <person name="Cao X."/>
        </authorList>
    </citation>
    <scope>NUCLEOTIDE SEQUENCE [LARGE SCALE GENOMIC DNA]</scope>
    <source>
        <strain evidence="3 12">SM41</strain>
    </source>
</reference>
<evidence type="ECO:0000313" key="11">
    <source>
        <dbReference type="Proteomes" id="UP000247823"/>
    </source>
</evidence>
<evidence type="ECO:0000313" key="4">
    <source>
        <dbReference type="EMBL" id="MDX7082945.1"/>
    </source>
</evidence>
<protein>
    <submittedName>
        <fullName evidence="6">DUF417 domain-containing protein</fullName>
    </submittedName>
    <submittedName>
        <fullName evidence="3">DUF417 family protein</fullName>
    </submittedName>
</protein>
<keyword evidence="1" id="KW-1133">Transmembrane helix</keyword>
<dbReference type="EMBL" id="JAXABG010000005">
    <property type="protein sequence ID" value="MDX7082945.1"/>
    <property type="molecule type" value="Genomic_DNA"/>
</dbReference>
<feature type="transmembrane region" description="Helical" evidence="1">
    <location>
        <begin position="90"/>
        <end position="111"/>
    </location>
</feature>